<evidence type="ECO:0000256" key="8">
    <source>
        <dbReference type="ARBA" id="ARBA00023049"/>
    </source>
</evidence>
<gene>
    <name evidence="11" type="ORF">GCM10025783_21220</name>
</gene>
<proteinExistence type="inferred from homology"/>
<dbReference type="InterPro" id="IPR001948">
    <property type="entry name" value="Peptidase_M18"/>
</dbReference>
<name>A0ABP8Z7N3_9MICO</name>
<evidence type="ECO:0000256" key="9">
    <source>
        <dbReference type="RuleBase" id="RU004386"/>
    </source>
</evidence>
<evidence type="ECO:0000256" key="6">
    <source>
        <dbReference type="ARBA" id="ARBA00022801"/>
    </source>
</evidence>
<keyword evidence="6 9" id="KW-0378">Hydrolase</keyword>
<dbReference type="Proteomes" id="UP001500121">
    <property type="component" value="Unassembled WGS sequence"/>
</dbReference>
<evidence type="ECO:0000256" key="1">
    <source>
        <dbReference type="ARBA" id="ARBA00001947"/>
    </source>
</evidence>
<dbReference type="Gene3D" id="2.30.250.10">
    <property type="entry name" value="Aminopeptidase i, Domain 2"/>
    <property type="match status" value="1"/>
</dbReference>
<dbReference type="Pfam" id="PF02127">
    <property type="entry name" value="Peptidase_M18"/>
    <property type="match status" value="1"/>
</dbReference>
<keyword evidence="4 9" id="KW-0645">Protease</keyword>
<evidence type="ECO:0000256" key="7">
    <source>
        <dbReference type="ARBA" id="ARBA00022833"/>
    </source>
</evidence>
<dbReference type="InterPro" id="IPR023358">
    <property type="entry name" value="Peptidase_M18_dom2"/>
</dbReference>
<protein>
    <recommendedName>
        <fullName evidence="10">M18 family aminopeptidase</fullName>
        <ecNumber evidence="10">3.4.11.-</ecNumber>
    </recommendedName>
</protein>
<comment type="caution">
    <text evidence="11">The sequence shown here is derived from an EMBL/GenBank/DDBJ whole genome shotgun (WGS) entry which is preliminary data.</text>
</comment>
<evidence type="ECO:0000256" key="5">
    <source>
        <dbReference type="ARBA" id="ARBA00022723"/>
    </source>
</evidence>
<keyword evidence="8 9" id="KW-0482">Metalloprotease</keyword>
<dbReference type="EC" id="3.4.11.-" evidence="10"/>
<reference evidence="12" key="1">
    <citation type="journal article" date="2019" name="Int. J. Syst. Evol. Microbiol.">
        <title>The Global Catalogue of Microorganisms (GCM) 10K type strain sequencing project: providing services to taxonomists for standard genome sequencing and annotation.</title>
        <authorList>
            <consortium name="The Broad Institute Genomics Platform"/>
            <consortium name="The Broad Institute Genome Sequencing Center for Infectious Disease"/>
            <person name="Wu L."/>
            <person name="Ma J."/>
        </authorList>
    </citation>
    <scope>NUCLEOTIDE SEQUENCE [LARGE SCALE GENOMIC DNA]</scope>
    <source>
        <strain evidence="12">JCM 19015</strain>
    </source>
</reference>
<evidence type="ECO:0000256" key="4">
    <source>
        <dbReference type="ARBA" id="ARBA00022670"/>
    </source>
</evidence>
<evidence type="ECO:0000256" key="2">
    <source>
        <dbReference type="ARBA" id="ARBA00008290"/>
    </source>
</evidence>
<keyword evidence="3 9" id="KW-0031">Aminopeptidase</keyword>
<comment type="cofactor">
    <cofactor evidence="1 10">
        <name>Zn(2+)</name>
        <dbReference type="ChEBI" id="CHEBI:29105"/>
    </cofactor>
</comment>
<keyword evidence="7 9" id="KW-0862">Zinc</keyword>
<evidence type="ECO:0000313" key="11">
    <source>
        <dbReference type="EMBL" id="GAA4748814.1"/>
    </source>
</evidence>
<evidence type="ECO:0000256" key="10">
    <source>
        <dbReference type="RuleBase" id="RU004387"/>
    </source>
</evidence>
<keyword evidence="12" id="KW-1185">Reference proteome</keyword>
<dbReference type="PANTHER" id="PTHR28570:SF3">
    <property type="entry name" value="ASPARTYL AMINOPEPTIDASE"/>
    <property type="match status" value="1"/>
</dbReference>
<dbReference type="PRINTS" id="PR00932">
    <property type="entry name" value="AMINO1PTASE"/>
</dbReference>
<comment type="similarity">
    <text evidence="2 9">Belongs to the peptidase M18 family.</text>
</comment>
<organism evidence="11 12">
    <name type="scientific">Amnibacterium soli</name>
    <dbReference type="NCBI Taxonomy" id="1282736"/>
    <lineage>
        <taxon>Bacteria</taxon>
        <taxon>Bacillati</taxon>
        <taxon>Actinomycetota</taxon>
        <taxon>Actinomycetes</taxon>
        <taxon>Micrococcales</taxon>
        <taxon>Microbacteriaceae</taxon>
        <taxon>Amnibacterium</taxon>
    </lineage>
</organism>
<evidence type="ECO:0000313" key="12">
    <source>
        <dbReference type="Proteomes" id="UP001500121"/>
    </source>
</evidence>
<evidence type="ECO:0000256" key="3">
    <source>
        <dbReference type="ARBA" id="ARBA00022438"/>
    </source>
</evidence>
<dbReference type="GO" id="GO:0004177">
    <property type="term" value="F:aminopeptidase activity"/>
    <property type="evidence" value="ECO:0007669"/>
    <property type="project" value="UniProtKB-KW"/>
</dbReference>
<dbReference type="NCBIfam" id="NF002759">
    <property type="entry name" value="PRK02813.1"/>
    <property type="match status" value="1"/>
</dbReference>
<dbReference type="Gene3D" id="3.40.630.10">
    <property type="entry name" value="Zn peptidases"/>
    <property type="match status" value="1"/>
</dbReference>
<dbReference type="SUPFAM" id="SSF101821">
    <property type="entry name" value="Aminopeptidase/glucanase lid domain"/>
    <property type="match status" value="1"/>
</dbReference>
<dbReference type="SUPFAM" id="SSF53187">
    <property type="entry name" value="Zn-dependent exopeptidases"/>
    <property type="match status" value="1"/>
</dbReference>
<sequence length="428" mass="44654">MHDRVDSRSYIDDLAAFVAAAPSSYHAAAEVRRRLEDAGFTAVDETADWSAVAVPGARLVLVRDGAVVAVAIPADADAATPYRVLGAHTDSPGLKLKPKPTIGGGGFLQAGVEVYGGPILASWFDRELEFAGRVVDSAGVEHLVRTGPWARVPHLAIHLDRELNSGFSPDRQRDLQPVLGTAGAESDVVGALAALAGIAPEDVAGYDLITCDTQPPRRFGVAEELFASPRLDNLTSVHAGLRAMEALEPHGAVAVLAAFDHEEVGSESRSGAAGPLLVDVIERVNAALGGGREQLARAMAGSWCCSADAGHAVHPNRPEKHDPANRPVAGGGPLLKINAVQRYTTDASGAALWGRVCRTAGVPWQEFVSNNDVACGSTIGPITATRLGIRTFDVGTPLLSMHSARELCHVDDPGRLADAAGVFLAAAE</sequence>
<dbReference type="PANTHER" id="PTHR28570">
    <property type="entry name" value="ASPARTYL AMINOPEPTIDASE"/>
    <property type="match status" value="1"/>
</dbReference>
<keyword evidence="5 9" id="KW-0479">Metal-binding</keyword>
<accession>A0ABP8Z7N3</accession>
<dbReference type="EMBL" id="BAABLP010000004">
    <property type="protein sequence ID" value="GAA4748814.1"/>
    <property type="molecule type" value="Genomic_DNA"/>
</dbReference>